<comment type="caution">
    <text evidence="3">The sequence shown here is derived from an EMBL/GenBank/DDBJ whole genome shotgun (WGS) entry which is preliminary data.</text>
</comment>
<dbReference type="InterPro" id="IPR036165">
    <property type="entry name" value="YefM-like_sf"/>
</dbReference>
<gene>
    <name evidence="3" type="ORF">PCC6912_46770</name>
</gene>
<sequence length="81" mass="9270">MTRGIMKTISKSKLKSKLLEFLRLVESEGEEIVVTDRGKPVVKITKYGNSPSTEQLFGQMRGKVKYFEDLTTPTTEEWTEV</sequence>
<dbReference type="STRING" id="211165.GCA_000317285_00351"/>
<evidence type="ECO:0000256" key="1">
    <source>
        <dbReference type="ARBA" id="ARBA00009981"/>
    </source>
</evidence>
<evidence type="ECO:0000256" key="2">
    <source>
        <dbReference type="RuleBase" id="RU362080"/>
    </source>
</evidence>
<dbReference type="SUPFAM" id="SSF143120">
    <property type="entry name" value="YefM-like"/>
    <property type="match status" value="1"/>
</dbReference>
<dbReference type="InterPro" id="IPR006442">
    <property type="entry name" value="Antitoxin_Phd/YefM"/>
</dbReference>
<comment type="function">
    <text evidence="2">Antitoxin component of a type II toxin-antitoxin (TA) system.</text>
</comment>
<dbReference type="Gene3D" id="3.40.1620.10">
    <property type="entry name" value="YefM-like domain"/>
    <property type="match status" value="1"/>
</dbReference>
<accession>A0A3S0Y3K5</accession>
<name>A0A3S0Y3K5_CHLFR</name>
<dbReference type="NCBIfam" id="TIGR01552">
    <property type="entry name" value="phd_fam"/>
    <property type="match status" value="1"/>
</dbReference>
<evidence type="ECO:0000313" key="3">
    <source>
        <dbReference type="EMBL" id="RUR75780.1"/>
    </source>
</evidence>
<proteinExistence type="inferred from homology"/>
<keyword evidence="4" id="KW-1185">Reference proteome</keyword>
<dbReference type="Proteomes" id="UP000268857">
    <property type="component" value="Unassembled WGS sequence"/>
</dbReference>
<dbReference type="Pfam" id="PF02604">
    <property type="entry name" value="PhdYeFM_antitox"/>
    <property type="match status" value="1"/>
</dbReference>
<dbReference type="EMBL" id="RSCJ01000023">
    <property type="protein sequence ID" value="RUR75780.1"/>
    <property type="molecule type" value="Genomic_DNA"/>
</dbReference>
<evidence type="ECO:0000313" key="4">
    <source>
        <dbReference type="Proteomes" id="UP000268857"/>
    </source>
</evidence>
<reference evidence="3 4" key="1">
    <citation type="journal article" date="2019" name="Genome Biol. Evol.">
        <title>Day and night: Metabolic profiles and evolutionary relationships of six axenic non-marine cyanobacteria.</title>
        <authorList>
            <person name="Will S.E."/>
            <person name="Henke P."/>
            <person name="Boedeker C."/>
            <person name="Huang S."/>
            <person name="Brinkmann H."/>
            <person name="Rohde M."/>
            <person name="Jarek M."/>
            <person name="Friedl T."/>
            <person name="Seufert S."/>
            <person name="Schumacher M."/>
            <person name="Overmann J."/>
            <person name="Neumann-Schaal M."/>
            <person name="Petersen J."/>
        </authorList>
    </citation>
    <scope>NUCLEOTIDE SEQUENCE [LARGE SCALE GENOMIC DNA]</scope>
    <source>
        <strain evidence="3 4">PCC 6912</strain>
    </source>
</reference>
<protein>
    <recommendedName>
        <fullName evidence="2">Antitoxin</fullName>
    </recommendedName>
</protein>
<organism evidence="3 4">
    <name type="scientific">Chlorogloeopsis fritschii PCC 6912</name>
    <dbReference type="NCBI Taxonomy" id="211165"/>
    <lineage>
        <taxon>Bacteria</taxon>
        <taxon>Bacillati</taxon>
        <taxon>Cyanobacteriota</taxon>
        <taxon>Cyanophyceae</taxon>
        <taxon>Nostocales</taxon>
        <taxon>Chlorogloeopsidaceae</taxon>
        <taxon>Chlorogloeopsis</taxon>
    </lineage>
</organism>
<dbReference type="AlphaFoldDB" id="A0A3S0Y3K5"/>
<comment type="similarity">
    <text evidence="1 2">Belongs to the phD/YefM antitoxin family.</text>
</comment>